<comment type="domain">
    <text evidence="3">The N- and C-terminal barrels adopt an identical fold despite having only 13% of conserved residues.</text>
</comment>
<evidence type="ECO:0000256" key="1">
    <source>
        <dbReference type="ARBA" id="ARBA00007292"/>
    </source>
</evidence>
<keyword evidence="3 4" id="KW-0732">Signal</keyword>
<keyword evidence="3" id="KW-0929">Antimicrobial</keyword>
<dbReference type="KEGG" id="xtr:116408073"/>
<gene>
    <name evidence="6 8" type="primary">LOC116408073</name>
</gene>
<reference evidence="6" key="2">
    <citation type="submission" date="2021-03" db="UniProtKB">
        <authorList>
            <consortium name="Ensembl"/>
        </authorList>
    </citation>
    <scope>IDENTIFICATION</scope>
</reference>
<dbReference type="Ensembl" id="ENSXETT00000119156">
    <property type="protein sequence ID" value="ENSXETP00000102205"/>
    <property type="gene ID" value="ENSXETG00000045771"/>
</dbReference>
<evidence type="ECO:0000256" key="3">
    <source>
        <dbReference type="RuleBase" id="RU369039"/>
    </source>
</evidence>
<feature type="domain" description="Lipid-binding serum glycoprotein C-terminal" evidence="5">
    <location>
        <begin position="258"/>
        <end position="464"/>
    </location>
</feature>
<comment type="domain">
    <text evidence="3">The N-terminal region may be exposed to the interior of the granule, whereas the C-terminal portion may be embedded in the membrane. During phagocytosis and degranulation, proteases may be released and activated and cleave BPI at the junction of the N- and C-terminal portions of the molecule, providing controlled release of the N-terminal antibacterial fragment when bacteria are ingested.</text>
</comment>
<comment type="function">
    <text evidence="3">The cytotoxic action of BPI is limited to many species of Gram-negative bacteria; this specificity may be explained by a strong affinity of the very basic N-terminal half for the negatively charged lipopolysaccharides that are unique to the Gram-negative bacterial outer envelope.</text>
</comment>
<dbReference type="InterPro" id="IPR017943">
    <property type="entry name" value="Bactericidal_perm-incr_a/b_dom"/>
</dbReference>
<keyword evidence="2 3" id="KW-1015">Disulfide bond</keyword>
<protein>
    <recommendedName>
        <fullName evidence="3">Bactericidal permeability-increasing protein</fullName>
        <shortName evidence="3">BPI</shortName>
    </recommendedName>
</protein>
<reference evidence="6" key="1">
    <citation type="journal article" date="2010" name="Science">
        <title>The genome of the Western clawed frog Xenopus tropicalis.</title>
        <authorList>
            <person name="Hellsten U."/>
            <person name="Harland R.M."/>
            <person name="Gilchrist M.J."/>
            <person name="Hendrix D."/>
            <person name="Jurka J."/>
            <person name="Kapitonov V."/>
            <person name="Ovcharenko I."/>
            <person name="Putnam N.H."/>
            <person name="Shu S."/>
            <person name="Taher L."/>
            <person name="Blitz I.L."/>
            <person name="Blumberg B."/>
            <person name="Dichmann D.S."/>
            <person name="Dubchak I."/>
            <person name="Amaya E."/>
            <person name="Detter J.C."/>
            <person name="Fletcher R."/>
            <person name="Gerhard D.S."/>
            <person name="Goodstein D."/>
            <person name="Graves T."/>
            <person name="Grigoriev I.V."/>
            <person name="Grimwood J."/>
            <person name="Kawashima T."/>
            <person name="Lindquist E."/>
            <person name="Lucas S.M."/>
            <person name="Mead P.E."/>
            <person name="Mitros T."/>
            <person name="Ogino H."/>
            <person name="Ohta Y."/>
            <person name="Poliakov A.V."/>
            <person name="Pollet N."/>
            <person name="Robert J."/>
            <person name="Salamov A."/>
            <person name="Sater A.K."/>
            <person name="Schmutz J."/>
            <person name="Terry A."/>
            <person name="Vize P.D."/>
            <person name="Warren W.C."/>
            <person name="Wells D."/>
            <person name="Wills A."/>
            <person name="Wilson R.K."/>
            <person name="Zimmerman L.B."/>
            <person name="Zorn A.M."/>
            <person name="Grainger R."/>
            <person name="Grammer T."/>
            <person name="Khokha M.K."/>
            <person name="Richardson P.M."/>
            <person name="Rokhsar D.S."/>
        </authorList>
    </citation>
    <scope>NUCLEOTIDE SEQUENCE [LARGE SCALE GENOMIC DNA]</scope>
    <source>
        <strain evidence="6">Nigerian</strain>
    </source>
</reference>
<comment type="similarity">
    <text evidence="1">Belongs to the BPI/LBP/Plunc superfamily. BPI/LBP family.</text>
</comment>
<evidence type="ECO:0000256" key="4">
    <source>
        <dbReference type="SAM" id="SignalP"/>
    </source>
</evidence>
<comment type="subunit">
    <text evidence="3">Monomer. Homodimer; disulfide-linked.</text>
</comment>
<sequence>MPLQLNSTSWILLCLLLQCLADNPGVKIQITQNGLYYGAEYLISQISSVSLSDITGSVTIASQSMDYSLTQVKMVSFQYSNSSANFIPEKGFQISIYGGNSTVNGTWQLDSSIMQDSGLSILTLKGISATVTLGMRQSNKNMVSIFLISCQSEINGIDFRVEGGVDYVYDAVKGPMENIIRSKVNEMLCSALRLQISDWDQSLSAFLSNMSLSSGLDLSLTKDPIFSKQYAEMDVKGGSDTNISMAGGHPSAPMTFSKLPDSMVQVCISEFSLNVAIRASFAANVFTNLFSGFTSFRNIRTSDLSDFLPEISQHFPEPSPVQIRIYQSTAPTLYVKPSNVTVAFVGVLQTYAMPSNTTRRLLFTATTAFSISSNISVSNKSQANGMNITGSIILSSFQLQINRNESSINIPEDVSNEKGIQDIIKVTFTTFLNEKIGKAGIYIPLDFLRNLSIYMKDRFILLAGDLQMSSDFLSS</sequence>
<accession>A0A803J315</accession>
<keyword evidence="3" id="KW-0325">Glycoprotein</keyword>
<dbReference type="GO" id="GO:0008289">
    <property type="term" value="F:lipid binding"/>
    <property type="evidence" value="ECO:0007669"/>
    <property type="project" value="InterPro"/>
</dbReference>
<feature type="signal peptide" evidence="4">
    <location>
        <begin position="1"/>
        <end position="21"/>
    </location>
</feature>
<dbReference type="GO" id="GO:0050829">
    <property type="term" value="P:defense response to Gram-negative bacterium"/>
    <property type="evidence" value="ECO:0007669"/>
    <property type="project" value="UniProtKB-UniRule"/>
</dbReference>
<evidence type="ECO:0000313" key="6">
    <source>
        <dbReference type="Ensembl" id="ENSXETP00000102205"/>
    </source>
</evidence>
<comment type="subcellular location">
    <subcellularLocation>
        <location evidence="3">Secreted</location>
    </subcellularLocation>
</comment>
<dbReference type="GeneTree" id="ENSGT01150000286994"/>
<keyword evidence="3" id="KW-0964">Secreted</keyword>
<dbReference type="PANTHER" id="PTHR10504:SF147">
    <property type="entry name" value="BACTERICIDAL PERMEABILITY-INCREASING PROTEIN"/>
    <property type="match status" value="1"/>
</dbReference>
<dbReference type="AlphaFoldDB" id="A0A803J315"/>
<evidence type="ECO:0000313" key="8">
    <source>
        <dbReference type="RefSeq" id="XP_031750713.1"/>
    </source>
</evidence>
<organism evidence="6">
    <name type="scientific">Xenopus tropicalis</name>
    <name type="common">Western clawed frog</name>
    <name type="synonym">Silurana tropicalis</name>
    <dbReference type="NCBI Taxonomy" id="8364"/>
    <lineage>
        <taxon>Eukaryota</taxon>
        <taxon>Metazoa</taxon>
        <taxon>Chordata</taxon>
        <taxon>Craniata</taxon>
        <taxon>Vertebrata</taxon>
        <taxon>Euteleostomi</taxon>
        <taxon>Amphibia</taxon>
        <taxon>Batrachia</taxon>
        <taxon>Anura</taxon>
        <taxon>Pipoidea</taxon>
        <taxon>Pipidae</taxon>
        <taxon>Xenopodinae</taxon>
        <taxon>Xenopus</taxon>
        <taxon>Silurana</taxon>
    </lineage>
</organism>
<dbReference type="GO" id="GO:0045087">
    <property type="term" value="P:innate immune response"/>
    <property type="evidence" value="ECO:0007669"/>
    <property type="project" value="UniProtKB-UniRule"/>
</dbReference>
<dbReference type="InterPro" id="IPR017942">
    <property type="entry name" value="Lipid-bd_serum_glycop_N"/>
</dbReference>
<dbReference type="Gene3D" id="3.15.10.10">
    <property type="entry name" value="Bactericidal permeability-increasing protein, domain 1"/>
    <property type="match status" value="1"/>
</dbReference>
<dbReference type="PANTHER" id="PTHR10504">
    <property type="entry name" value="BACTERICIDAL PERMEABILITY-INCREASING BPI PROTEIN-RELATED"/>
    <property type="match status" value="1"/>
</dbReference>
<dbReference type="SUPFAM" id="SSF55394">
    <property type="entry name" value="Bactericidal permeability-increasing protein, BPI"/>
    <property type="match status" value="2"/>
</dbReference>
<keyword evidence="3" id="KW-0391">Immunity</keyword>
<dbReference type="RefSeq" id="XP_031750713.1">
    <property type="nucleotide sequence ID" value="XM_031894853.1"/>
</dbReference>
<dbReference type="Pfam" id="PF02886">
    <property type="entry name" value="LBP_BPI_CETP_C"/>
    <property type="match status" value="1"/>
</dbReference>
<feature type="chain" id="PRO_5044662743" description="Bactericidal permeability-increasing protein" evidence="4">
    <location>
        <begin position="22"/>
        <end position="475"/>
    </location>
</feature>
<keyword evidence="7" id="KW-1185">Reference proteome</keyword>
<dbReference type="Proteomes" id="UP000008143">
    <property type="component" value="Chromosome 10"/>
</dbReference>
<dbReference type="GO" id="GO:0005615">
    <property type="term" value="C:extracellular space"/>
    <property type="evidence" value="ECO:0000318"/>
    <property type="project" value="GO_Central"/>
</dbReference>
<evidence type="ECO:0000259" key="5">
    <source>
        <dbReference type="SMART" id="SM00329"/>
    </source>
</evidence>
<name>A0A803J315_XENTR</name>
<reference evidence="8" key="3">
    <citation type="submission" date="2025-04" db="UniProtKB">
        <authorList>
            <consortium name="RefSeq"/>
        </authorList>
    </citation>
    <scope>IDENTIFICATION</scope>
    <source>
        <strain evidence="8">Nigerian</strain>
        <tissue evidence="8">Liver and blood</tissue>
    </source>
</reference>
<dbReference type="Gene3D" id="3.15.20.10">
    <property type="entry name" value="Bactericidal permeability-increasing protein, domain 2"/>
    <property type="match status" value="1"/>
</dbReference>
<dbReference type="GeneID" id="116408073"/>
<dbReference type="InterPro" id="IPR032942">
    <property type="entry name" value="BPI/LBP/Plunc"/>
</dbReference>
<keyword evidence="3" id="KW-0044">Antibiotic</keyword>
<dbReference type="Pfam" id="PF01273">
    <property type="entry name" value="LBP_BPI_CETP"/>
    <property type="match status" value="1"/>
</dbReference>
<dbReference type="OMA" id="TEPPMIN"/>
<dbReference type="OrthoDB" id="9938407at2759"/>
<dbReference type="SMART" id="SM00329">
    <property type="entry name" value="BPI2"/>
    <property type="match status" value="1"/>
</dbReference>
<dbReference type="InterPro" id="IPR001124">
    <property type="entry name" value="Lipid-bd_serum_glycop_C"/>
</dbReference>
<keyword evidence="3" id="KW-0399">Innate immunity</keyword>
<evidence type="ECO:0000256" key="2">
    <source>
        <dbReference type="ARBA" id="ARBA00023157"/>
    </source>
</evidence>
<dbReference type="Reactome" id="R-XTR-5686938">
    <property type="pathway name" value="Regulation of TLR by endogenous ligand"/>
</dbReference>
<dbReference type="Reactome" id="R-XTR-166016">
    <property type="pathway name" value="Toll Like Receptor 4 (TLR4) Cascade"/>
</dbReference>
<evidence type="ECO:0000313" key="7">
    <source>
        <dbReference type="Proteomes" id="UP000008143"/>
    </source>
</evidence>
<proteinExistence type="inferred from homology"/>